<dbReference type="CDD" id="cd06261">
    <property type="entry name" value="TM_PBP2"/>
    <property type="match status" value="2"/>
</dbReference>
<keyword evidence="2 6" id="KW-0813">Transport</keyword>
<dbReference type="RefSeq" id="WP_086334912.1">
    <property type="nucleotide sequence ID" value="NZ_NGMS01000001.1"/>
</dbReference>
<dbReference type="GO" id="GO:0055085">
    <property type="term" value="P:transmembrane transport"/>
    <property type="evidence" value="ECO:0007669"/>
    <property type="project" value="InterPro"/>
</dbReference>
<feature type="transmembrane region" description="Helical" evidence="6">
    <location>
        <begin position="404"/>
        <end position="424"/>
    </location>
</feature>
<evidence type="ECO:0000256" key="1">
    <source>
        <dbReference type="ARBA" id="ARBA00004141"/>
    </source>
</evidence>
<evidence type="ECO:0000256" key="2">
    <source>
        <dbReference type="ARBA" id="ARBA00022448"/>
    </source>
</evidence>
<evidence type="ECO:0000256" key="4">
    <source>
        <dbReference type="ARBA" id="ARBA00022989"/>
    </source>
</evidence>
<evidence type="ECO:0000256" key="5">
    <source>
        <dbReference type="ARBA" id="ARBA00023136"/>
    </source>
</evidence>
<protein>
    <recommendedName>
        <fullName evidence="7">ABC transmembrane type-1 domain-containing protein</fullName>
    </recommendedName>
</protein>
<name>A0A242L0Z3_ENTMU</name>
<feature type="domain" description="ABC transmembrane type-1" evidence="7">
    <location>
        <begin position="338"/>
        <end position="528"/>
    </location>
</feature>
<feature type="transmembrane region" description="Helical" evidence="6">
    <location>
        <begin position="469"/>
        <end position="490"/>
    </location>
</feature>
<dbReference type="Pfam" id="PF00528">
    <property type="entry name" value="BPD_transp_1"/>
    <property type="match status" value="1"/>
</dbReference>
<evidence type="ECO:0000259" key="7">
    <source>
        <dbReference type="PROSITE" id="PS50928"/>
    </source>
</evidence>
<feature type="domain" description="ABC transmembrane type-1" evidence="7">
    <location>
        <begin position="58"/>
        <end position="260"/>
    </location>
</feature>
<dbReference type="InterPro" id="IPR000515">
    <property type="entry name" value="MetI-like"/>
</dbReference>
<feature type="transmembrane region" description="Helical" evidence="6">
    <location>
        <begin position="100"/>
        <end position="120"/>
    </location>
</feature>
<dbReference type="GO" id="GO:0005886">
    <property type="term" value="C:plasma membrane"/>
    <property type="evidence" value="ECO:0007669"/>
    <property type="project" value="UniProtKB-SubCell"/>
</dbReference>
<evidence type="ECO:0000313" key="8">
    <source>
        <dbReference type="EMBL" id="OTP27791.1"/>
    </source>
</evidence>
<sequence>MRRMKIETLLPTIILFGFVLVLFYPLANVLKEALTVEGSFSFELFRELARDFDWLNALSNSLLIAGITAIFATFFGFWFAYGMHFTNLPKGFKWMIEKCFILPMLLPTITYGFVLIYSFGRQGLWTRLVGQELFSIYGKSGVILGLLIYTIPVTFLLMNDAMNYLDKRYLTVSRLMGDGFFRGLKITILQPLGKTFGVAFVQAFFMSFTDFGIPVAVGGREPFITTLLYEYFMGSIPDFNRGAVIALIMLVPSIISVLFLRKIQKNDHATPGTNMSVKSNPVRDFFFGVGLTVGGLFIVGVFLVMFLLPFVEGWPFDMTFTTRHIEAFLQTSDLRRTLNTGIFVALWTALFGTVIAYLAAIFTARSTKQSVITKTIDSLASVTNSIPGMVLGIAYLLVFSGTTLQSTISILVIANMVHYFATPYQLAKSALLKMNPNWENTAKMMGDSWLDTVIRIVLPNSKRTIVEMACYYFTNSMVTISAVVFLTSARTMVITTKIKELQHFGRFTEIFILSILLLLINLTARILAQFIMRRFEANEKTSSKRVHLSVIRQRFRNFRGV</sequence>
<dbReference type="Proteomes" id="UP000195024">
    <property type="component" value="Unassembled WGS sequence"/>
</dbReference>
<dbReference type="SUPFAM" id="SSF161098">
    <property type="entry name" value="MetI-like"/>
    <property type="match status" value="2"/>
</dbReference>
<feature type="transmembrane region" description="Helical" evidence="6">
    <location>
        <begin position="239"/>
        <end position="260"/>
    </location>
</feature>
<feature type="transmembrane region" description="Helical" evidence="6">
    <location>
        <begin position="9"/>
        <end position="27"/>
    </location>
</feature>
<proteinExistence type="inferred from homology"/>
<keyword evidence="3 6" id="KW-0812">Transmembrane</keyword>
<comment type="subcellular location">
    <subcellularLocation>
        <location evidence="6">Cell membrane</location>
        <topology evidence="6">Multi-pass membrane protein</topology>
    </subcellularLocation>
    <subcellularLocation>
        <location evidence="1">Membrane</location>
        <topology evidence="1">Multi-pass membrane protein</topology>
    </subcellularLocation>
</comment>
<feature type="transmembrane region" description="Helical" evidence="6">
    <location>
        <begin position="62"/>
        <end position="80"/>
    </location>
</feature>
<feature type="transmembrane region" description="Helical" evidence="6">
    <location>
        <begin position="140"/>
        <end position="158"/>
    </location>
</feature>
<feature type="transmembrane region" description="Helical" evidence="6">
    <location>
        <begin position="285"/>
        <end position="308"/>
    </location>
</feature>
<accession>A0A242L0Z3</accession>
<feature type="transmembrane region" description="Helical" evidence="6">
    <location>
        <begin position="510"/>
        <end position="528"/>
    </location>
</feature>
<evidence type="ECO:0000256" key="6">
    <source>
        <dbReference type="RuleBase" id="RU363032"/>
    </source>
</evidence>
<comment type="caution">
    <text evidence="8">The sequence shown here is derived from an EMBL/GenBank/DDBJ whole genome shotgun (WGS) entry which is preliminary data.</text>
</comment>
<organism evidence="8 9">
    <name type="scientific">Enterococcus mundtii</name>
    <dbReference type="NCBI Taxonomy" id="53346"/>
    <lineage>
        <taxon>Bacteria</taxon>
        <taxon>Bacillati</taxon>
        <taxon>Bacillota</taxon>
        <taxon>Bacilli</taxon>
        <taxon>Lactobacillales</taxon>
        <taxon>Enterococcaceae</taxon>
        <taxon>Enterococcus</taxon>
    </lineage>
</organism>
<dbReference type="PANTHER" id="PTHR43496">
    <property type="entry name" value="PROTEIN LPLB"/>
    <property type="match status" value="1"/>
</dbReference>
<keyword evidence="5 6" id="KW-0472">Membrane</keyword>
<dbReference type="Gene3D" id="1.10.3720.10">
    <property type="entry name" value="MetI-like"/>
    <property type="match status" value="2"/>
</dbReference>
<feature type="transmembrane region" description="Helical" evidence="6">
    <location>
        <begin position="195"/>
        <end position="219"/>
    </location>
</feature>
<comment type="similarity">
    <text evidence="6">Belongs to the binding-protein-dependent transport system permease family.</text>
</comment>
<evidence type="ECO:0000256" key="3">
    <source>
        <dbReference type="ARBA" id="ARBA00022692"/>
    </source>
</evidence>
<reference evidence="8 9" key="1">
    <citation type="submission" date="2017-05" db="EMBL/GenBank/DDBJ databases">
        <title>The Genome Sequence of Enterococcus mundtii 6B1_DIV0119.</title>
        <authorList>
            <consortium name="The Broad Institute Genomics Platform"/>
            <consortium name="The Broad Institute Genomic Center for Infectious Diseases"/>
            <person name="Earl A."/>
            <person name="Manson A."/>
            <person name="Schwartman J."/>
            <person name="Gilmore M."/>
            <person name="Abouelleil A."/>
            <person name="Cao P."/>
            <person name="Chapman S."/>
            <person name="Cusick C."/>
            <person name="Shea T."/>
            <person name="Young S."/>
            <person name="Neafsey D."/>
            <person name="Nusbaum C."/>
            <person name="Birren B."/>
        </authorList>
    </citation>
    <scope>NUCLEOTIDE SEQUENCE [LARGE SCALE GENOMIC DNA]</scope>
    <source>
        <strain evidence="8 9">6B1_DIV0119</strain>
    </source>
</reference>
<keyword evidence="4 6" id="KW-1133">Transmembrane helix</keyword>
<dbReference type="EMBL" id="NGMS01000001">
    <property type="protein sequence ID" value="OTP27791.1"/>
    <property type="molecule type" value="Genomic_DNA"/>
</dbReference>
<feature type="transmembrane region" description="Helical" evidence="6">
    <location>
        <begin position="342"/>
        <end position="364"/>
    </location>
</feature>
<dbReference type="PANTHER" id="PTHR43496:SF1">
    <property type="entry name" value="POLYGALACTURONAN_RHAMNOGALACTURONAN TRANSPORT SYSTEM PERMEASE PROTEIN YTEP"/>
    <property type="match status" value="1"/>
</dbReference>
<dbReference type="InterPro" id="IPR035906">
    <property type="entry name" value="MetI-like_sf"/>
</dbReference>
<gene>
    <name evidence="8" type="ORF">A5802_001527</name>
</gene>
<evidence type="ECO:0000313" key="9">
    <source>
        <dbReference type="Proteomes" id="UP000195024"/>
    </source>
</evidence>
<dbReference type="AlphaFoldDB" id="A0A242L0Z3"/>
<feature type="transmembrane region" description="Helical" evidence="6">
    <location>
        <begin position="376"/>
        <end position="398"/>
    </location>
</feature>
<dbReference type="PROSITE" id="PS50928">
    <property type="entry name" value="ABC_TM1"/>
    <property type="match status" value="2"/>
</dbReference>